<organism evidence="10 11">
    <name type="scientific">Halorientalis pallida</name>
    <dbReference type="NCBI Taxonomy" id="2479928"/>
    <lineage>
        <taxon>Archaea</taxon>
        <taxon>Methanobacteriati</taxon>
        <taxon>Methanobacteriota</taxon>
        <taxon>Stenosarchaea group</taxon>
        <taxon>Halobacteria</taxon>
        <taxon>Halobacteriales</taxon>
        <taxon>Haloarculaceae</taxon>
        <taxon>Halorientalis</taxon>
    </lineage>
</organism>
<evidence type="ECO:0000256" key="1">
    <source>
        <dbReference type="ARBA" id="ARBA00001946"/>
    </source>
</evidence>
<dbReference type="Pfam" id="PF00334">
    <property type="entry name" value="NDK"/>
    <property type="match status" value="1"/>
</dbReference>
<dbReference type="EC" id="2.7.4.6" evidence="6"/>
<dbReference type="PRINTS" id="PR01243">
    <property type="entry name" value="NUCDPKINASE"/>
</dbReference>
<evidence type="ECO:0000256" key="7">
    <source>
        <dbReference type="PROSITE-ProRule" id="PRU00706"/>
    </source>
</evidence>
<sequence>MSHDERTFVMVKPDGVQRGLIGEIIGRLEERGLKLAGAKFMQIDEELAHEHYGEHEDKPFFDGLVEFITAGPVMAMVWEGADATRQVRQMMGTTDPAEAQPGTIRGDLGLDLGQNVIHGSDHEDPGANEREIDLFFDEDELVDWEKSDAEWVYEDV</sequence>
<reference evidence="10 11" key="1">
    <citation type="submission" date="2019-01" db="EMBL/GenBank/DDBJ databases">
        <title>Halorientalis sp. F13-25 a new haloarchaeum isolated from hypersaline water.</title>
        <authorList>
            <person name="Ana D.-V."/>
            <person name="Cristina S.-P."/>
            <person name="Antonio V."/>
        </authorList>
    </citation>
    <scope>NUCLEOTIDE SEQUENCE [LARGE SCALE GENOMIC DNA]</scope>
    <source>
        <strain evidence="10 11">F13-25</strain>
    </source>
</reference>
<evidence type="ECO:0000256" key="6">
    <source>
        <dbReference type="HAMAP-Rule" id="MF_00451"/>
    </source>
</evidence>
<evidence type="ECO:0000256" key="4">
    <source>
        <dbReference type="ARBA" id="ARBA00022679"/>
    </source>
</evidence>
<keyword evidence="6" id="KW-0547">Nucleotide-binding</keyword>
<keyword evidence="6" id="KW-0479">Metal-binding</keyword>
<feature type="binding site" evidence="6 7">
    <location>
        <position position="115"/>
    </location>
    <ligand>
        <name>ATP</name>
        <dbReference type="ChEBI" id="CHEBI:30616"/>
    </ligand>
</feature>
<comment type="similarity">
    <text evidence="2 6 7 8">Belongs to the NDK family.</text>
</comment>
<dbReference type="GO" id="GO:0005737">
    <property type="term" value="C:cytoplasm"/>
    <property type="evidence" value="ECO:0007669"/>
    <property type="project" value="UniProtKB-SubCell"/>
</dbReference>
<keyword evidence="6" id="KW-0963">Cytoplasm</keyword>
<feature type="domain" description="Nucleoside diphosphate kinase-like" evidence="9">
    <location>
        <begin position="4"/>
        <end position="143"/>
    </location>
</feature>
<feature type="binding site" evidence="6 7">
    <location>
        <position position="12"/>
    </location>
    <ligand>
        <name>ATP</name>
        <dbReference type="ChEBI" id="CHEBI:30616"/>
    </ligand>
</feature>
<dbReference type="GO" id="GO:0006241">
    <property type="term" value="P:CTP biosynthetic process"/>
    <property type="evidence" value="ECO:0007669"/>
    <property type="project" value="UniProtKB-UniRule"/>
</dbReference>
<dbReference type="GO" id="GO:0004550">
    <property type="term" value="F:nucleoside diphosphate kinase activity"/>
    <property type="evidence" value="ECO:0007669"/>
    <property type="project" value="UniProtKB-UniRule"/>
</dbReference>
<comment type="catalytic activity">
    <reaction evidence="6">
        <text>a ribonucleoside 5'-diphosphate + ATP = a ribonucleoside 5'-triphosphate + ADP</text>
        <dbReference type="Rhea" id="RHEA:18113"/>
        <dbReference type="ChEBI" id="CHEBI:30616"/>
        <dbReference type="ChEBI" id="CHEBI:57930"/>
        <dbReference type="ChEBI" id="CHEBI:61557"/>
        <dbReference type="ChEBI" id="CHEBI:456216"/>
        <dbReference type="EC" id="2.7.4.6"/>
    </reaction>
</comment>
<comment type="function">
    <text evidence="6">Major role in the synthesis of nucleoside triphosphates other than ATP. The ATP gamma phosphate is transferred to the NDP beta phosphate via a ping-pong mechanism, using a phosphorylated active-site intermediate.</text>
</comment>
<feature type="binding site" evidence="6 7">
    <location>
        <position position="105"/>
    </location>
    <ligand>
        <name>ATP</name>
        <dbReference type="ChEBI" id="CHEBI:30616"/>
    </ligand>
</feature>
<dbReference type="NCBIfam" id="NF001908">
    <property type="entry name" value="PRK00668.1"/>
    <property type="match status" value="1"/>
</dbReference>
<dbReference type="GO" id="GO:0046872">
    <property type="term" value="F:metal ion binding"/>
    <property type="evidence" value="ECO:0007669"/>
    <property type="project" value="UniProtKB-KW"/>
</dbReference>
<dbReference type="InterPro" id="IPR036850">
    <property type="entry name" value="NDK-like_dom_sf"/>
</dbReference>
<protein>
    <recommendedName>
        <fullName evidence="6">Nucleoside diphosphate kinase</fullName>
        <shortName evidence="6">NDK</shortName>
        <shortName evidence="6">NDP kinase</shortName>
        <ecNumber evidence="6">2.7.4.6</ecNumber>
    </recommendedName>
    <alternativeName>
        <fullName evidence="6">Nucleoside-2-P kinase</fullName>
    </alternativeName>
</protein>
<keyword evidence="6" id="KW-0067">ATP-binding</keyword>
<dbReference type="FunFam" id="3.30.70.141:FF:000002">
    <property type="entry name" value="Nucleoside diphosphate kinase"/>
    <property type="match status" value="1"/>
</dbReference>
<comment type="cofactor">
    <cofactor evidence="1 6">
        <name>Mg(2+)</name>
        <dbReference type="ChEBI" id="CHEBI:18420"/>
    </cofactor>
</comment>
<evidence type="ECO:0000256" key="3">
    <source>
        <dbReference type="ARBA" id="ARBA00022553"/>
    </source>
</evidence>
<keyword evidence="5 6" id="KW-0418">Kinase</keyword>
<comment type="catalytic activity">
    <reaction evidence="6">
        <text>a 2'-deoxyribonucleoside 5'-diphosphate + ATP = a 2'-deoxyribonucleoside 5'-triphosphate + ADP</text>
        <dbReference type="Rhea" id="RHEA:44640"/>
        <dbReference type="ChEBI" id="CHEBI:30616"/>
        <dbReference type="ChEBI" id="CHEBI:61560"/>
        <dbReference type="ChEBI" id="CHEBI:73316"/>
        <dbReference type="ChEBI" id="CHEBI:456216"/>
        <dbReference type="EC" id="2.7.4.6"/>
    </reaction>
</comment>
<evidence type="ECO:0000256" key="5">
    <source>
        <dbReference type="ARBA" id="ARBA00022777"/>
    </source>
</evidence>
<evidence type="ECO:0000313" key="10">
    <source>
        <dbReference type="EMBL" id="RXK46695.1"/>
    </source>
</evidence>
<dbReference type="SUPFAM" id="SSF54919">
    <property type="entry name" value="Nucleoside diphosphate kinase, NDK"/>
    <property type="match status" value="1"/>
</dbReference>
<keyword evidence="6" id="KW-0460">Magnesium</keyword>
<dbReference type="GO" id="GO:0005524">
    <property type="term" value="F:ATP binding"/>
    <property type="evidence" value="ECO:0007669"/>
    <property type="project" value="UniProtKB-UniRule"/>
</dbReference>
<dbReference type="SMART" id="SM00562">
    <property type="entry name" value="NDK"/>
    <property type="match status" value="1"/>
</dbReference>
<dbReference type="RefSeq" id="WP_129070492.1">
    <property type="nucleotide sequence ID" value="NZ_RDFA01000008.1"/>
</dbReference>
<dbReference type="OrthoDB" id="6874at2157"/>
<name>A0A498KSB7_9EURY</name>
<comment type="subcellular location">
    <subcellularLocation>
        <location evidence="6">Cytoplasm</location>
    </subcellularLocation>
</comment>
<dbReference type="AlphaFoldDB" id="A0A498KSB7"/>
<evidence type="ECO:0000313" key="11">
    <source>
        <dbReference type="Proteomes" id="UP000289691"/>
    </source>
</evidence>
<evidence type="ECO:0000256" key="2">
    <source>
        <dbReference type="ARBA" id="ARBA00008142"/>
    </source>
</evidence>
<feature type="active site" description="Pros-phosphohistidine intermediate" evidence="6 7">
    <location>
        <position position="118"/>
    </location>
</feature>
<evidence type="ECO:0000259" key="9">
    <source>
        <dbReference type="SMART" id="SM00562"/>
    </source>
</evidence>
<proteinExistence type="inferred from homology"/>
<dbReference type="InterPro" id="IPR034907">
    <property type="entry name" value="NDK-like_dom"/>
</dbReference>
<keyword evidence="3 6" id="KW-0597">Phosphoprotein</keyword>
<dbReference type="Gene3D" id="3.30.70.141">
    <property type="entry name" value="Nucleoside diphosphate kinase-like domain"/>
    <property type="match status" value="1"/>
</dbReference>
<keyword evidence="4 6" id="KW-0808">Transferase</keyword>
<dbReference type="InterPro" id="IPR001564">
    <property type="entry name" value="Nucleoside_diP_kinase"/>
</dbReference>
<comment type="caution">
    <text evidence="10">The sequence shown here is derived from an EMBL/GenBank/DDBJ whole genome shotgun (WGS) entry which is preliminary data.</text>
</comment>
<dbReference type="Proteomes" id="UP000289691">
    <property type="component" value="Unassembled WGS sequence"/>
</dbReference>
<gene>
    <name evidence="6" type="primary">ndk</name>
    <name evidence="10" type="ORF">EAF64_18660</name>
</gene>
<feature type="binding site" evidence="6 7">
    <location>
        <position position="94"/>
    </location>
    <ligand>
        <name>ATP</name>
        <dbReference type="ChEBI" id="CHEBI:30616"/>
    </ligand>
</feature>
<feature type="binding site" evidence="6 7">
    <location>
        <position position="60"/>
    </location>
    <ligand>
        <name>ATP</name>
        <dbReference type="ChEBI" id="CHEBI:30616"/>
    </ligand>
</feature>
<keyword evidence="6" id="KW-0546">Nucleotide metabolism</keyword>
<dbReference type="GO" id="GO:0006183">
    <property type="term" value="P:GTP biosynthetic process"/>
    <property type="evidence" value="ECO:0007669"/>
    <property type="project" value="UniProtKB-UniRule"/>
</dbReference>
<dbReference type="CDD" id="cd04413">
    <property type="entry name" value="NDPk_I"/>
    <property type="match status" value="1"/>
</dbReference>
<accession>A0A498KSB7</accession>
<dbReference type="GO" id="GO:0006228">
    <property type="term" value="P:UTP biosynthetic process"/>
    <property type="evidence" value="ECO:0007669"/>
    <property type="project" value="UniProtKB-UniRule"/>
</dbReference>
<evidence type="ECO:0000256" key="8">
    <source>
        <dbReference type="RuleBase" id="RU004011"/>
    </source>
</evidence>
<dbReference type="PANTHER" id="PTHR11349">
    <property type="entry name" value="NUCLEOSIDE DIPHOSPHATE KINASE"/>
    <property type="match status" value="1"/>
</dbReference>
<dbReference type="EMBL" id="RDFA01000008">
    <property type="protein sequence ID" value="RXK46695.1"/>
    <property type="molecule type" value="Genomic_DNA"/>
</dbReference>
<keyword evidence="11" id="KW-1185">Reference proteome</keyword>
<feature type="binding site" evidence="6 7">
    <location>
        <position position="88"/>
    </location>
    <ligand>
        <name>ATP</name>
        <dbReference type="ChEBI" id="CHEBI:30616"/>
    </ligand>
</feature>
<dbReference type="PROSITE" id="PS51374">
    <property type="entry name" value="NDPK_LIKE"/>
    <property type="match status" value="1"/>
</dbReference>
<dbReference type="HAMAP" id="MF_00451">
    <property type="entry name" value="NDP_kinase"/>
    <property type="match status" value="1"/>
</dbReference>